<dbReference type="Gene3D" id="2.10.60.10">
    <property type="entry name" value="CD59"/>
    <property type="match status" value="1"/>
</dbReference>
<keyword evidence="16 20" id="KW-0472">Membrane</keyword>
<evidence type="ECO:0000256" key="19">
    <source>
        <dbReference type="SAM" id="MobiDB-lite"/>
    </source>
</evidence>
<feature type="transmembrane region" description="Helical" evidence="20">
    <location>
        <begin position="161"/>
        <end position="182"/>
    </location>
</feature>
<evidence type="ECO:0000259" key="22">
    <source>
        <dbReference type="PROSITE" id="PS50011"/>
    </source>
</evidence>
<keyword evidence="9" id="KW-0479">Metal-binding</keyword>
<dbReference type="OrthoDB" id="669224at2759"/>
<keyword evidence="11 18" id="KW-0547">Nucleotide-binding</keyword>
<dbReference type="InParanoid" id="A0A4W6BVA5"/>
<keyword evidence="12" id="KW-0418">Kinase</keyword>
<comment type="cofactor">
    <cofactor evidence="2">
        <name>Mg(2+)</name>
        <dbReference type="ChEBI" id="CHEBI:18420"/>
    </cofactor>
</comment>
<name>A0A4W6BVA5_LATCA</name>
<feature type="compositionally biased region" description="Low complexity" evidence="19">
    <location>
        <begin position="891"/>
        <end position="903"/>
    </location>
</feature>
<dbReference type="GO" id="GO:0005886">
    <property type="term" value="C:plasma membrane"/>
    <property type="evidence" value="ECO:0007669"/>
    <property type="project" value="TreeGrafter"/>
</dbReference>
<reference evidence="23" key="3">
    <citation type="submission" date="2025-05" db="UniProtKB">
        <authorList>
            <consortium name="Ensembl"/>
        </authorList>
    </citation>
    <scope>IDENTIFICATION</scope>
</reference>
<comment type="subcellular location">
    <subcellularLocation>
        <location evidence="3">Membrane</location>
        <topology evidence="3">Single-pass type I membrane protein</topology>
    </subcellularLocation>
</comment>
<feature type="region of interest" description="Disordered" evidence="19">
    <location>
        <begin position="1029"/>
        <end position="1059"/>
    </location>
</feature>
<dbReference type="Gene3D" id="3.30.200.20">
    <property type="entry name" value="Phosphorylase Kinase, domain 1"/>
    <property type="match status" value="1"/>
</dbReference>
<dbReference type="GO" id="GO:0001944">
    <property type="term" value="P:vasculature development"/>
    <property type="evidence" value="ECO:0007669"/>
    <property type="project" value="TreeGrafter"/>
</dbReference>
<feature type="domain" description="Protein kinase" evidence="22">
    <location>
        <begin position="213"/>
        <end position="524"/>
    </location>
</feature>
<evidence type="ECO:0000313" key="24">
    <source>
        <dbReference type="Proteomes" id="UP000314980"/>
    </source>
</evidence>
<evidence type="ECO:0000256" key="3">
    <source>
        <dbReference type="ARBA" id="ARBA00004479"/>
    </source>
</evidence>
<dbReference type="GO" id="GO:0005024">
    <property type="term" value="F:transforming growth factor beta receptor activity"/>
    <property type="evidence" value="ECO:0007669"/>
    <property type="project" value="TreeGrafter"/>
</dbReference>
<dbReference type="GeneTree" id="ENSGT00940000156449"/>
<reference evidence="24" key="1">
    <citation type="submission" date="2015-09" db="EMBL/GenBank/DDBJ databases">
        <authorList>
            <person name="Sai Rama Sridatta P."/>
        </authorList>
    </citation>
    <scope>NUCLEOTIDE SEQUENCE [LARGE SCALE GENOMIC DNA]</scope>
</reference>
<evidence type="ECO:0000256" key="15">
    <source>
        <dbReference type="ARBA" id="ARBA00022989"/>
    </source>
</evidence>
<dbReference type="Gene3D" id="1.10.510.10">
    <property type="entry name" value="Transferase(Phosphotransferase) domain 1"/>
    <property type="match status" value="1"/>
</dbReference>
<feature type="signal peptide" evidence="21">
    <location>
        <begin position="1"/>
        <end position="26"/>
    </location>
</feature>
<evidence type="ECO:0000256" key="20">
    <source>
        <dbReference type="SAM" id="Phobius"/>
    </source>
</evidence>
<dbReference type="InterPro" id="IPR001245">
    <property type="entry name" value="Ser-Thr/Tyr_kinase_cat_dom"/>
</dbReference>
<evidence type="ECO:0000256" key="6">
    <source>
        <dbReference type="ARBA" id="ARBA00022527"/>
    </source>
</evidence>
<dbReference type="Proteomes" id="UP000694890">
    <property type="component" value="Unplaced"/>
</dbReference>
<keyword evidence="8 20" id="KW-0812">Transmembrane</keyword>
<dbReference type="CDD" id="cd23614">
    <property type="entry name" value="TFP_LU_ECD_BMPR2"/>
    <property type="match status" value="1"/>
</dbReference>
<dbReference type="PANTHER" id="PTHR23255">
    <property type="entry name" value="TRANSFORMING GROWTH FACTOR-BETA RECEPTOR TYPE I AND II"/>
    <property type="match status" value="1"/>
</dbReference>
<evidence type="ECO:0000256" key="14">
    <source>
        <dbReference type="ARBA" id="ARBA00022842"/>
    </source>
</evidence>
<feature type="compositionally biased region" description="Polar residues" evidence="19">
    <location>
        <begin position="974"/>
        <end position="983"/>
    </location>
</feature>
<keyword evidence="10 21" id="KW-0732">Signal</keyword>
<keyword evidence="7" id="KW-0808">Transferase</keyword>
<dbReference type="GeneID" id="108874243"/>
<feature type="region of interest" description="Disordered" evidence="19">
    <location>
        <begin position="1089"/>
        <end position="1124"/>
    </location>
</feature>
<evidence type="ECO:0000256" key="18">
    <source>
        <dbReference type="PROSITE-ProRule" id="PRU10141"/>
    </source>
</evidence>
<evidence type="ECO:0000256" key="1">
    <source>
        <dbReference type="ARBA" id="ARBA00001936"/>
    </source>
</evidence>
<proteinExistence type="inferred from homology"/>
<evidence type="ECO:0000256" key="7">
    <source>
        <dbReference type="ARBA" id="ARBA00022679"/>
    </source>
</evidence>
<evidence type="ECO:0000256" key="2">
    <source>
        <dbReference type="ARBA" id="ARBA00001946"/>
    </source>
</evidence>
<comment type="cofactor">
    <cofactor evidence="1">
        <name>Mn(2+)</name>
        <dbReference type="ChEBI" id="CHEBI:29035"/>
    </cofactor>
</comment>
<feature type="chain" id="PRO_5044612419" description="receptor protein serine/threonine kinase" evidence="21">
    <location>
        <begin position="27"/>
        <end position="1262"/>
    </location>
</feature>
<protein>
    <recommendedName>
        <fullName evidence="5">receptor protein serine/threonine kinase</fullName>
        <ecNumber evidence="5">2.7.11.30</ecNumber>
    </recommendedName>
</protein>
<dbReference type="PROSITE" id="PS50011">
    <property type="entry name" value="PROTEIN_KINASE_DOM"/>
    <property type="match status" value="1"/>
</dbReference>
<dbReference type="SUPFAM" id="SSF56112">
    <property type="entry name" value="Protein kinase-like (PK-like)"/>
    <property type="match status" value="1"/>
</dbReference>
<keyword evidence="17 25" id="KW-0675">Receptor</keyword>
<accession>A0A4W6BVA5</accession>
<evidence type="ECO:0000256" key="4">
    <source>
        <dbReference type="ARBA" id="ARBA00009605"/>
    </source>
</evidence>
<evidence type="ECO:0000256" key="8">
    <source>
        <dbReference type="ARBA" id="ARBA00022692"/>
    </source>
</evidence>
<dbReference type="InterPro" id="IPR000719">
    <property type="entry name" value="Prot_kinase_dom"/>
</dbReference>
<dbReference type="PANTHER" id="PTHR23255:SF63">
    <property type="entry name" value="BONE MORPHOGENETIC PROTEIN RECEPTOR TYPE-2"/>
    <property type="match status" value="1"/>
</dbReference>
<evidence type="ECO:0000256" key="5">
    <source>
        <dbReference type="ARBA" id="ARBA00012401"/>
    </source>
</evidence>
<evidence type="ECO:0000256" key="12">
    <source>
        <dbReference type="ARBA" id="ARBA00022777"/>
    </source>
</evidence>
<feature type="region of interest" description="Disordered" evidence="19">
    <location>
        <begin position="719"/>
        <end position="744"/>
    </location>
</feature>
<dbReference type="SUPFAM" id="SSF57302">
    <property type="entry name" value="Snake toxin-like"/>
    <property type="match status" value="1"/>
</dbReference>
<keyword evidence="14" id="KW-0460">Magnesium</keyword>
<dbReference type="InterPro" id="IPR000472">
    <property type="entry name" value="Activin_recp"/>
</dbReference>
<organism evidence="23 24">
    <name type="scientific">Lates calcarifer</name>
    <name type="common">Barramundi</name>
    <name type="synonym">Holocentrus calcarifer</name>
    <dbReference type="NCBI Taxonomy" id="8187"/>
    <lineage>
        <taxon>Eukaryota</taxon>
        <taxon>Metazoa</taxon>
        <taxon>Chordata</taxon>
        <taxon>Craniata</taxon>
        <taxon>Vertebrata</taxon>
        <taxon>Euteleostomi</taxon>
        <taxon>Actinopterygii</taxon>
        <taxon>Neopterygii</taxon>
        <taxon>Teleostei</taxon>
        <taxon>Neoteleostei</taxon>
        <taxon>Acanthomorphata</taxon>
        <taxon>Carangaria</taxon>
        <taxon>Carangaria incertae sedis</taxon>
        <taxon>Centropomidae</taxon>
        <taxon>Lates</taxon>
    </lineage>
</organism>
<dbReference type="KEGG" id="lcf:108874243"/>
<dbReference type="FunFam" id="1.10.510.10:FF:000180">
    <property type="entry name" value="Receptor protein serine/threonine kinase"/>
    <property type="match status" value="1"/>
</dbReference>
<dbReference type="CDD" id="cd14054">
    <property type="entry name" value="STKc_BMPR2_AMHR2"/>
    <property type="match status" value="1"/>
</dbReference>
<sequence>MAAVRGALSAFTVCLCVLLLLPAVNGLQSEERECAYTDHLQEAEPHSGLTNGVVRENGTVRCSSGSRCYGLWEKRPDGEMHLVKQGCWTYIGDQQECHGDRCLVTATPSQIQNGSYRFCCCSRDLCNTNFTEAPPTADTPALRLMDDGQTDHQPLRREETALIALVTVAIAAILIMALFLGYRMIKGKQKHSLSALDVMEAANTESTVDLDNLKLLELIGRGRYGAVFRGSLNERCVAVKLFSSSNRQNFANECSIYYLPLLQQHDNIARFLTADERTTADGQPEFLILMEYYPHGCLSRYLSLHSVDWLTCCRMTHGVTRGLAFLHTELYRGDQYKPAVAHRDVTSRNVLVRADLSCVLADFGLSMKLTGNRPCRPGDDDTMAISEVGTVRYMAPEVLGGALNLRDCESALKQVDVYALGLLYWESFRRCSDLFPGETVPEYQLAFQAELGNHPSFEEMQILVAREKYRPRFPEAWKENSLALRSLKETMEDCWDQDAEARLTAQCAEERLSELTLLSTHTAIQNHRNLSHGRWSPLVGSASSYIEDLQVGVVKNLQGDGHSASLVKITTSGAEGAEKNRNSINYERQQAQSQARLSSSDSSVSTTTALTPATVLCTITESEHAGGAVPSVPVCLQLTEEDLEATKLDPKEVDKNLRESSDENLMEHSQKQFSSEPQTTKLLYHQILQTEANNSASTPQGELSGVAIDNLPSSSIHALPKQQNLPQRPTSLHLLPKTKETTSASSRLKLGKLKSNHRQVETGVAKMNTVTVAAAAEPHLVTTVTNNTSTRGSGTTANPSITVVTRGYNAGVPTLVTNGMIGGGRTNPAGPQLEDEDKMEGGMIGGEDTHLNLLNFSPDEHEPLLRREQPPAESEPPPHLHHQSRAGNILSGRGSNSNNNNNRMAVGSEVKIQGLEVKPERMTGSDVSQGRDISPKPDPHPASHQISGSPAALLSNLEDKILLSGPAGPATPGLTLSPQTCPTAQDGGQGSDTGSCLQKATVAEQVSASGHTQNTKAYLAHSTAAAELPGCRDTDSGSTKVPGTPASKAQDPAPEVSTLSSKVEILDTQTFAQKPSTTEIPALGVLASDPEAPVGNMEAPPLEVPTSENPEPPVLESQGSETTTLRVSALDQVEQTKARRPERPCSLDLSSSCISDDISQTDNGSLSASGEKIKRRVKTPYTLKKWRPASWVVSTDTALDPDFEFNTSGSSSSQTHFSSGLHRAGSVGLPKINQSKSSMAVFLVGSGATATTTSEPDGMTCF</sequence>
<dbReference type="AlphaFoldDB" id="A0A4W6BVA5"/>
<keyword evidence="6" id="KW-0723">Serine/threonine-protein kinase</keyword>
<feature type="region of interest" description="Disordered" evidence="19">
    <location>
        <begin position="819"/>
        <end position="841"/>
    </location>
</feature>
<dbReference type="Proteomes" id="UP000314980">
    <property type="component" value="Unassembled WGS sequence"/>
</dbReference>
<dbReference type="InterPro" id="IPR045860">
    <property type="entry name" value="Snake_toxin-like_sf"/>
</dbReference>
<evidence type="ECO:0000256" key="10">
    <source>
        <dbReference type="ARBA" id="ARBA00022729"/>
    </source>
</evidence>
<feature type="region of interest" description="Disordered" evidence="19">
    <location>
        <begin position="963"/>
        <end position="995"/>
    </location>
</feature>
<dbReference type="Pfam" id="PF01064">
    <property type="entry name" value="Activin_recp"/>
    <property type="match status" value="1"/>
</dbReference>
<dbReference type="GO" id="GO:0043235">
    <property type="term" value="C:receptor complex"/>
    <property type="evidence" value="ECO:0007669"/>
    <property type="project" value="TreeGrafter"/>
</dbReference>
<evidence type="ECO:0000256" key="13">
    <source>
        <dbReference type="ARBA" id="ARBA00022840"/>
    </source>
</evidence>
<dbReference type="InterPro" id="IPR017441">
    <property type="entry name" value="Protein_kinase_ATP_BS"/>
</dbReference>
<evidence type="ECO:0000256" key="21">
    <source>
        <dbReference type="SAM" id="SignalP"/>
    </source>
</evidence>
<keyword evidence="24" id="KW-1185">Reference proteome</keyword>
<evidence type="ECO:0000256" key="17">
    <source>
        <dbReference type="ARBA" id="ARBA00023170"/>
    </source>
</evidence>
<dbReference type="PROSITE" id="PS00107">
    <property type="entry name" value="PROTEIN_KINASE_ATP"/>
    <property type="match status" value="1"/>
</dbReference>
<dbReference type="InterPro" id="IPR011009">
    <property type="entry name" value="Kinase-like_dom_sf"/>
</dbReference>
<dbReference type="GO" id="GO:0005524">
    <property type="term" value="F:ATP binding"/>
    <property type="evidence" value="ECO:0007669"/>
    <property type="project" value="UniProtKB-UniRule"/>
</dbReference>
<comment type="similarity">
    <text evidence="4">Belongs to the protein kinase superfamily. TKL Ser/Thr protein kinase family. TGFB receptor subfamily.</text>
</comment>
<feature type="region of interest" description="Disordered" evidence="19">
    <location>
        <begin position="863"/>
        <end position="948"/>
    </location>
</feature>
<evidence type="ECO:0000256" key="16">
    <source>
        <dbReference type="ARBA" id="ARBA00023136"/>
    </source>
</evidence>
<evidence type="ECO:0000256" key="11">
    <source>
        <dbReference type="ARBA" id="ARBA00022741"/>
    </source>
</evidence>
<dbReference type="STRING" id="8187.ENSLCAP00010003400"/>
<dbReference type="Ensembl" id="ENSLCAT00010003498.1">
    <property type="protein sequence ID" value="ENSLCAP00010003400.1"/>
    <property type="gene ID" value="ENSLCAG00010001783.1"/>
</dbReference>
<keyword evidence="13 18" id="KW-0067">ATP-binding</keyword>
<feature type="binding site" evidence="18">
    <location>
        <position position="240"/>
    </location>
    <ligand>
        <name>ATP</name>
        <dbReference type="ChEBI" id="CHEBI:30616"/>
    </ligand>
</feature>
<keyword evidence="15 20" id="KW-1133">Transmembrane helix</keyword>
<dbReference type="InterPro" id="IPR000333">
    <property type="entry name" value="TGFB_receptor"/>
</dbReference>
<evidence type="ECO:0000313" key="23">
    <source>
        <dbReference type="Ensembl" id="ENSLCAP00010003400.1"/>
    </source>
</evidence>
<evidence type="ECO:0000256" key="9">
    <source>
        <dbReference type="ARBA" id="ARBA00022723"/>
    </source>
</evidence>
<reference evidence="25" key="2">
    <citation type="submission" date="2025-04" db="UniProtKB">
        <authorList>
            <consortium name="RefSeq"/>
        </authorList>
    </citation>
    <scope>IDENTIFICATION</scope>
    <source>
        <tissue evidence="25">Brain</tissue>
    </source>
</reference>
<dbReference type="GO" id="GO:0030509">
    <property type="term" value="P:BMP signaling pathway"/>
    <property type="evidence" value="ECO:0007669"/>
    <property type="project" value="TreeGrafter"/>
</dbReference>
<dbReference type="RefSeq" id="XP_018518212.1">
    <property type="nucleotide sequence ID" value="XM_018662696.2"/>
</dbReference>
<feature type="compositionally biased region" description="Polar residues" evidence="19">
    <location>
        <begin position="719"/>
        <end position="730"/>
    </location>
</feature>
<evidence type="ECO:0000313" key="25">
    <source>
        <dbReference type="RefSeq" id="XP_018518212.1"/>
    </source>
</evidence>
<dbReference type="Pfam" id="PF07714">
    <property type="entry name" value="PK_Tyr_Ser-Thr"/>
    <property type="match status" value="1"/>
</dbReference>
<dbReference type="EC" id="2.7.11.30" evidence="5"/>
<gene>
    <name evidence="23" type="primary">BMPR2</name>
    <name evidence="25" type="synonym">LOC108874243</name>
</gene>